<evidence type="ECO:0000313" key="2">
    <source>
        <dbReference type="EMBL" id="CAA9274031.1"/>
    </source>
</evidence>
<gene>
    <name evidence="2" type="ORF">AVDCRST_MAG57-3357</name>
</gene>
<feature type="compositionally biased region" description="Basic and acidic residues" evidence="1">
    <location>
        <begin position="148"/>
        <end position="160"/>
    </location>
</feature>
<feature type="region of interest" description="Disordered" evidence="1">
    <location>
        <begin position="53"/>
        <end position="85"/>
    </location>
</feature>
<feature type="non-terminal residue" evidence="2">
    <location>
        <position position="1"/>
    </location>
</feature>
<accession>A0A6J4JCT3</accession>
<feature type="compositionally biased region" description="Basic and acidic residues" evidence="1">
    <location>
        <begin position="222"/>
        <end position="237"/>
    </location>
</feature>
<feature type="compositionally biased region" description="Basic residues" evidence="1">
    <location>
        <begin position="189"/>
        <end position="209"/>
    </location>
</feature>
<reference evidence="2" key="1">
    <citation type="submission" date="2020-02" db="EMBL/GenBank/DDBJ databases">
        <authorList>
            <person name="Meier V. D."/>
        </authorList>
    </citation>
    <scope>NUCLEOTIDE SEQUENCE</scope>
    <source>
        <strain evidence="2">AVDCRST_MAG57</strain>
    </source>
</reference>
<organism evidence="2">
    <name type="scientific">uncultured Blastococcus sp</name>
    <dbReference type="NCBI Taxonomy" id="217144"/>
    <lineage>
        <taxon>Bacteria</taxon>
        <taxon>Bacillati</taxon>
        <taxon>Actinomycetota</taxon>
        <taxon>Actinomycetes</taxon>
        <taxon>Geodermatophilales</taxon>
        <taxon>Geodermatophilaceae</taxon>
        <taxon>Blastococcus</taxon>
        <taxon>environmental samples</taxon>
    </lineage>
</organism>
<feature type="compositionally biased region" description="Basic residues" evidence="1">
    <location>
        <begin position="129"/>
        <end position="142"/>
    </location>
</feature>
<feature type="region of interest" description="Disordered" evidence="1">
    <location>
        <begin position="105"/>
        <end position="305"/>
    </location>
</feature>
<dbReference type="AlphaFoldDB" id="A0A6J4JCT3"/>
<name>A0A6J4JCT3_9ACTN</name>
<dbReference type="EMBL" id="CADCTI010000274">
    <property type="protein sequence ID" value="CAA9274031.1"/>
    <property type="molecule type" value="Genomic_DNA"/>
</dbReference>
<feature type="non-terminal residue" evidence="2">
    <location>
        <position position="305"/>
    </location>
</feature>
<protein>
    <submittedName>
        <fullName evidence="2">Uncharacterized inner membrane protein RarD</fullName>
    </submittedName>
</protein>
<evidence type="ECO:0000256" key="1">
    <source>
        <dbReference type="SAM" id="MobiDB-lite"/>
    </source>
</evidence>
<sequence length="305" mass="32696">GRAAPGSALRAGRLLPVGTVPALLPAARARRWAGDRGPPGPVVAVVHRVTAHRPAPVGPGARAGDRPATAADPGRGGGADRGQLAGLRLRRQLRPRGRDVAGLLHQPAGERAARRRGVHRAAAPTAVGRRGHRRRRRRRPDHRLRAPTVDRAHAGSDLRPVRAAQEARPGGRGTGPLRRDGAGRDPGRGRARRAARRGRRDVRDGRHRPFPAAGDVGHRHRDPADALRGRRRPDPAVHRGTAPVRHPADATGHRRLRLRRADAAPPAGRFHRRLGRPGGVHRGQPATRPGGEPPCDDGGRSRRPL</sequence>
<proteinExistence type="predicted"/>
<feature type="compositionally biased region" description="Basic and acidic residues" evidence="1">
    <location>
        <begin position="177"/>
        <end position="188"/>
    </location>
</feature>